<keyword evidence="1" id="KW-0732">Signal</keyword>
<dbReference type="Proteomes" id="UP000000768">
    <property type="component" value="Chromosome 6"/>
</dbReference>
<dbReference type="OMA" id="RWTTPFR"/>
<evidence type="ECO:0000313" key="2">
    <source>
        <dbReference type="EMBL" id="OQU81790.1"/>
    </source>
</evidence>
<name>A0A1Z5RDF9_SORBI</name>
<organism evidence="2 3">
    <name type="scientific">Sorghum bicolor</name>
    <name type="common">Sorghum</name>
    <name type="synonym">Sorghum vulgare</name>
    <dbReference type="NCBI Taxonomy" id="4558"/>
    <lineage>
        <taxon>Eukaryota</taxon>
        <taxon>Viridiplantae</taxon>
        <taxon>Streptophyta</taxon>
        <taxon>Embryophyta</taxon>
        <taxon>Tracheophyta</taxon>
        <taxon>Spermatophyta</taxon>
        <taxon>Magnoliopsida</taxon>
        <taxon>Liliopsida</taxon>
        <taxon>Poales</taxon>
        <taxon>Poaceae</taxon>
        <taxon>PACMAD clade</taxon>
        <taxon>Panicoideae</taxon>
        <taxon>Andropogonodae</taxon>
        <taxon>Andropogoneae</taxon>
        <taxon>Sorghinae</taxon>
        <taxon>Sorghum</taxon>
    </lineage>
</organism>
<feature type="signal peptide" evidence="1">
    <location>
        <begin position="1"/>
        <end position="33"/>
    </location>
</feature>
<gene>
    <name evidence="2" type="ORF">SORBI_3006G118850</name>
</gene>
<evidence type="ECO:0000313" key="3">
    <source>
        <dbReference type="Proteomes" id="UP000000768"/>
    </source>
</evidence>
<accession>A0A1Z5RDF9</accession>
<feature type="chain" id="PRO_5013029446" evidence="1">
    <location>
        <begin position="34"/>
        <end position="105"/>
    </location>
</feature>
<dbReference type="AlphaFoldDB" id="A0A1Z5RDF9"/>
<proteinExistence type="predicted"/>
<keyword evidence="3" id="KW-1185">Reference proteome</keyword>
<dbReference type="InParanoid" id="A0A1Z5RDF9"/>
<sequence length="105" mass="11265">MERIPNLLHRPTLAVLLLLLLALLLSSSSTVAARATVTTTTTESSGNGSGGYFRSRKLLVTAPRVSPGSQQQMDASLWRWTTPFRGARASLGRRVPGSHGNPSHN</sequence>
<reference evidence="3" key="2">
    <citation type="journal article" date="2018" name="Plant J.">
        <title>The Sorghum bicolor reference genome: improved assembly, gene annotations, a transcriptome atlas, and signatures of genome organization.</title>
        <authorList>
            <person name="McCormick R.F."/>
            <person name="Truong S.K."/>
            <person name="Sreedasyam A."/>
            <person name="Jenkins J."/>
            <person name="Shu S."/>
            <person name="Sims D."/>
            <person name="Kennedy M."/>
            <person name="Amirebrahimi M."/>
            <person name="Weers B.D."/>
            <person name="McKinley B."/>
            <person name="Mattison A."/>
            <person name="Morishige D.T."/>
            <person name="Grimwood J."/>
            <person name="Schmutz J."/>
            <person name="Mullet J.E."/>
        </authorList>
    </citation>
    <scope>NUCLEOTIDE SEQUENCE [LARGE SCALE GENOMIC DNA]</scope>
    <source>
        <strain evidence="3">cv. BTx623</strain>
    </source>
</reference>
<reference evidence="2 3" key="1">
    <citation type="journal article" date="2009" name="Nature">
        <title>The Sorghum bicolor genome and the diversification of grasses.</title>
        <authorList>
            <person name="Paterson A.H."/>
            <person name="Bowers J.E."/>
            <person name="Bruggmann R."/>
            <person name="Dubchak I."/>
            <person name="Grimwood J."/>
            <person name="Gundlach H."/>
            <person name="Haberer G."/>
            <person name="Hellsten U."/>
            <person name="Mitros T."/>
            <person name="Poliakov A."/>
            <person name="Schmutz J."/>
            <person name="Spannagl M."/>
            <person name="Tang H."/>
            <person name="Wang X."/>
            <person name="Wicker T."/>
            <person name="Bharti A.K."/>
            <person name="Chapman J."/>
            <person name="Feltus F.A."/>
            <person name="Gowik U."/>
            <person name="Grigoriev I.V."/>
            <person name="Lyons E."/>
            <person name="Maher C.A."/>
            <person name="Martis M."/>
            <person name="Narechania A."/>
            <person name="Otillar R.P."/>
            <person name="Penning B.W."/>
            <person name="Salamov A.A."/>
            <person name="Wang Y."/>
            <person name="Zhang L."/>
            <person name="Carpita N.C."/>
            <person name="Freeling M."/>
            <person name="Gingle A.R."/>
            <person name="Hash C.T."/>
            <person name="Keller B."/>
            <person name="Klein P."/>
            <person name="Kresovich S."/>
            <person name="McCann M.C."/>
            <person name="Ming R."/>
            <person name="Peterson D.G."/>
            <person name="Mehboob-ur-Rahman"/>
            <person name="Ware D."/>
            <person name="Westhoff P."/>
            <person name="Mayer K.F."/>
            <person name="Messing J."/>
            <person name="Rokhsar D.S."/>
        </authorList>
    </citation>
    <scope>NUCLEOTIDE SEQUENCE [LARGE SCALE GENOMIC DNA]</scope>
    <source>
        <strain evidence="3">cv. BTx623</strain>
    </source>
</reference>
<dbReference type="EMBL" id="CM000765">
    <property type="protein sequence ID" value="OQU81790.1"/>
    <property type="molecule type" value="Genomic_DNA"/>
</dbReference>
<evidence type="ECO:0000256" key="1">
    <source>
        <dbReference type="SAM" id="SignalP"/>
    </source>
</evidence>
<protein>
    <submittedName>
        <fullName evidence="2">Uncharacterized protein</fullName>
    </submittedName>
</protein>
<dbReference type="Gramene" id="OQU81790">
    <property type="protein sequence ID" value="OQU81790"/>
    <property type="gene ID" value="SORBI_3006G118850"/>
</dbReference>